<evidence type="ECO:0000256" key="1">
    <source>
        <dbReference type="ARBA" id="ARBA00004141"/>
    </source>
</evidence>
<evidence type="ECO:0000256" key="11">
    <source>
        <dbReference type="ARBA" id="ARBA00023303"/>
    </source>
</evidence>
<feature type="transmembrane region" description="Helical" evidence="13">
    <location>
        <begin position="73"/>
        <end position="100"/>
    </location>
</feature>
<evidence type="ECO:0000256" key="5">
    <source>
        <dbReference type="ARBA" id="ARBA00022692"/>
    </source>
</evidence>
<dbReference type="EMBL" id="QDEB01120025">
    <property type="protein sequence ID" value="RZB40324.1"/>
    <property type="molecule type" value="Genomic_DNA"/>
</dbReference>
<evidence type="ECO:0000313" key="15">
    <source>
        <dbReference type="Proteomes" id="UP000292052"/>
    </source>
</evidence>
<dbReference type="Proteomes" id="UP000292052">
    <property type="component" value="Unassembled WGS sequence"/>
</dbReference>
<dbReference type="Pfam" id="PF00858">
    <property type="entry name" value="ASC"/>
    <property type="match status" value="1"/>
</dbReference>
<keyword evidence="5 12" id="KW-0812">Transmembrane</keyword>
<keyword evidence="8 12" id="KW-0406">Ion transport</keyword>
<evidence type="ECO:0000256" key="6">
    <source>
        <dbReference type="ARBA" id="ARBA00022989"/>
    </source>
</evidence>
<evidence type="ECO:0000256" key="2">
    <source>
        <dbReference type="ARBA" id="ARBA00007193"/>
    </source>
</evidence>
<organism evidence="14 15">
    <name type="scientific">Asbolus verrucosus</name>
    <name type="common">Desert ironclad beetle</name>
    <dbReference type="NCBI Taxonomy" id="1661398"/>
    <lineage>
        <taxon>Eukaryota</taxon>
        <taxon>Metazoa</taxon>
        <taxon>Ecdysozoa</taxon>
        <taxon>Arthropoda</taxon>
        <taxon>Hexapoda</taxon>
        <taxon>Insecta</taxon>
        <taxon>Pterygota</taxon>
        <taxon>Neoptera</taxon>
        <taxon>Endopterygota</taxon>
        <taxon>Coleoptera</taxon>
        <taxon>Polyphaga</taxon>
        <taxon>Cucujiformia</taxon>
        <taxon>Tenebrionidae</taxon>
        <taxon>Pimeliinae</taxon>
        <taxon>Asbolus</taxon>
    </lineage>
</organism>
<proteinExistence type="inferred from homology"/>
<protein>
    <submittedName>
        <fullName evidence="14">ASC domain containing protein</fullName>
    </submittedName>
</protein>
<accession>A0A482VAQ3</accession>
<comment type="caution">
    <text evidence="14">The sequence shown here is derived from an EMBL/GenBank/DDBJ whole genome shotgun (WGS) entry which is preliminary data.</text>
</comment>
<dbReference type="GO" id="GO:0016020">
    <property type="term" value="C:membrane"/>
    <property type="evidence" value="ECO:0007669"/>
    <property type="project" value="UniProtKB-SubCell"/>
</dbReference>
<dbReference type="OrthoDB" id="7488946at2759"/>
<dbReference type="Gene3D" id="1.10.287.770">
    <property type="entry name" value="YojJ-like"/>
    <property type="match status" value="1"/>
</dbReference>
<sequence length="106" mass="11757">MFSILETVNRLHAEGFDKPGLVCDCLPSCIEPEYKIVSDTKGIRTSHGEIFIKLQSLPTSRFKRVVVRTTMDLVVSIGGTAGLFIGASILSIVETLYLLCLRRKIE</sequence>
<evidence type="ECO:0000256" key="12">
    <source>
        <dbReference type="RuleBase" id="RU000679"/>
    </source>
</evidence>
<name>A0A482VAQ3_ASBVE</name>
<keyword evidence="10 12" id="KW-0739">Sodium transport</keyword>
<evidence type="ECO:0000256" key="4">
    <source>
        <dbReference type="ARBA" id="ARBA00022461"/>
    </source>
</evidence>
<keyword evidence="11 12" id="KW-0407">Ion channel</keyword>
<keyword evidence="7" id="KW-0915">Sodium</keyword>
<keyword evidence="9 13" id="KW-0472">Membrane</keyword>
<dbReference type="AlphaFoldDB" id="A0A482VAQ3"/>
<dbReference type="GO" id="GO:0005272">
    <property type="term" value="F:sodium channel activity"/>
    <property type="evidence" value="ECO:0007669"/>
    <property type="project" value="UniProtKB-KW"/>
</dbReference>
<reference evidence="14 15" key="1">
    <citation type="submission" date="2017-03" db="EMBL/GenBank/DDBJ databases">
        <title>Genome of the blue death feigning beetle - Asbolus verrucosus.</title>
        <authorList>
            <person name="Rider S.D."/>
        </authorList>
    </citation>
    <scope>NUCLEOTIDE SEQUENCE [LARGE SCALE GENOMIC DNA]</scope>
    <source>
        <strain evidence="14">Butters</strain>
        <tissue evidence="14">Head and leg muscle</tissue>
    </source>
</reference>
<comment type="subcellular location">
    <subcellularLocation>
        <location evidence="1">Membrane</location>
        <topology evidence="1">Multi-pass membrane protein</topology>
    </subcellularLocation>
</comment>
<keyword evidence="3 12" id="KW-0813">Transport</keyword>
<evidence type="ECO:0000313" key="14">
    <source>
        <dbReference type="EMBL" id="RZB40324.1"/>
    </source>
</evidence>
<keyword evidence="6 13" id="KW-1133">Transmembrane helix</keyword>
<keyword evidence="4 12" id="KW-0894">Sodium channel</keyword>
<comment type="similarity">
    <text evidence="2 12">Belongs to the amiloride-sensitive sodium channel (TC 1.A.6) family.</text>
</comment>
<evidence type="ECO:0000256" key="7">
    <source>
        <dbReference type="ARBA" id="ARBA00023053"/>
    </source>
</evidence>
<evidence type="ECO:0000256" key="8">
    <source>
        <dbReference type="ARBA" id="ARBA00023065"/>
    </source>
</evidence>
<gene>
    <name evidence="14" type="ORF">BDFB_010848</name>
</gene>
<evidence type="ECO:0000256" key="9">
    <source>
        <dbReference type="ARBA" id="ARBA00023136"/>
    </source>
</evidence>
<evidence type="ECO:0000256" key="13">
    <source>
        <dbReference type="SAM" id="Phobius"/>
    </source>
</evidence>
<evidence type="ECO:0000256" key="3">
    <source>
        <dbReference type="ARBA" id="ARBA00022448"/>
    </source>
</evidence>
<dbReference type="InterPro" id="IPR001873">
    <property type="entry name" value="ENaC"/>
</dbReference>
<keyword evidence="15" id="KW-1185">Reference proteome</keyword>
<evidence type="ECO:0000256" key="10">
    <source>
        <dbReference type="ARBA" id="ARBA00023201"/>
    </source>
</evidence>